<dbReference type="EMBL" id="JADCKB010000005">
    <property type="protein sequence ID" value="MBE5039493.1"/>
    <property type="molecule type" value="Genomic_DNA"/>
</dbReference>
<feature type="domain" description="DUF6017" evidence="3">
    <location>
        <begin position="211"/>
        <end position="325"/>
    </location>
</feature>
<dbReference type="InterPro" id="IPR046059">
    <property type="entry name" value="DUF6017"/>
</dbReference>
<evidence type="ECO:0000259" key="3">
    <source>
        <dbReference type="Pfam" id="PF19481"/>
    </source>
</evidence>
<feature type="compositionally biased region" description="Basic and acidic residues" evidence="1">
    <location>
        <begin position="174"/>
        <end position="185"/>
    </location>
</feature>
<evidence type="ECO:0000259" key="2">
    <source>
        <dbReference type="Pfam" id="PF06970"/>
    </source>
</evidence>
<comment type="caution">
    <text evidence="4">The sequence shown here is derived from an EMBL/GenBank/DDBJ whole genome shotgun (WGS) entry which is preliminary data.</text>
</comment>
<dbReference type="Proteomes" id="UP000806542">
    <property type="component" value="Unassembled WGS sequence"/>
</dbReference>
<sequence>MNQKFDYYYGREAEQFHFYRIPKILFTDQRFSEISVEAKVLYGLLLDRMSLSIKNQWIDDENRVYIYFKLEDVMEYMGIGKDKGVKLFAELDAEKGCGLIRRKKQGLGKPVIIYVMNFNSAETITDHKSQAECGALQTSEKPKSELPDGAEVLTSENSKSGLLENRSLNFCEPDSNKNKSNHTENNDIEDSDTYPIKSYPLRLQNDSIDAIRKRQSYREMICRNIDYECLKEHYSEELLQGIVDIMLDAVCSKKQYLVVSGEELPQAVVCSRLLKLRYEHIEYVLDCMKKNTTKVRCIKSYLLTALYNSLTTIEHYYRAEVNHDLYGE</sequence>
<evidence type="ECO:0000313" key="4">
    <source>
        <dbReference type="EMBL" id="MBE5039493.1"/>
    </source>
</evidence>
<feature type="region of interest" description="Disordered" evidence="1">
    <location>
        <begin position="171"/>
        <end position="193"/>
    </location>
</feature>
<accession>A0A9D5RAX2</accession>
<proteinExistence type="predicted"/>
<dbReference type="Pfam" id="PF19481">
    <property type="entry name" value="DUF6017"/>
    <property type="match status" value="1"/>
</dbReference>
<organism evidence="4 5">
    <name type="scientific">Ructibacterium gallinarum</name>
    <dbReference type="NCBI Taxonomy" id="2779355"/>
    <lineage>
        <taxon>Bacteria</taxon>
        <taxon>Bacillati</taxon>
        <taxon>Bacillota</taxon>
        <taxon>Clostridia</taxon>
        <taxon>Eubacteriales</taxon>
        <taxon>Oscillospiraceae</taxon>
        <taxon>Ructibacterium</taxon>
    </lineage>
</organism>
<dbReference type="InterPro" id="IPR010724">
    <property type="entry name" value="RepA_N"/>
</dbReference>
<dbReference type="AlphaFoldDB" id="A0A9D5RAX2"/>
<protein>
    <submittedName>
        <fullName evidence="4">Replication initiator protein A</fullName>
    </submittedName>
</protein>
<evidence type="ECO:0000256" key="1">
    <source>
        <dbReference type="SAM" id="MobiDB-lite"/>
    </source>
</evidence>
<gene>
    <name evidence="4" type="ORF">INF28_03325</name>
</gene>
<feature type="domain" description="Replication initiator A N-terminal" evidence="2">
    <location>
        <begin position="17"/>
        <end position="91"/>
    </location>
</feature>
<dbReference type="Pfam" id="PF06970">
    <property type="entry name" value="RepA_N"/>
    <property type="match status" value="1"/>
</dbReference>
<reference evidence="4" key="1">
    <citation type="submission" date="2020-10" db="EMBL/GenBank/DDBJ databases">
        <title>ChiBAC.</title>
        <authorList>
            <person name="Zenner C."/>
            <person name="Hitch T.C.A."/>
            <person name="Clavel T."/>
        </authorList>
    </citation>
    <scope>NUCLEOTIDE SEQUENCE</scope>
    <source>
        <strain evidence="4">DSM 107454</strain>
    </source>
</reference>
<name>A0A9D5RAX2_9FIRM</name>
<keyword evidence="5" id="KW-1185">Reference proteome</keyword>
<evidence type="ECO:0000313" key="5">
    <source>
        <dbReference type="Proteomes" id="UP000806542"/>
    </source>
</evidence>